<evidence type="ECO:0000259" key="4">
    <source>
        <dbReference type="Pfam" id="PF13439"/>
    </source>
</evidence>
<dbReference type="Pfam" id="PF13439">
    <property type="entry name" value="Glyco_transf_4"/>
    <property type="match status" value="1"/>
</dbReference>
<feature type="domain" description="Glycosyltransferase subfamily 4-like N-terminal" evidence="4">
    <location>
        <begin position="267"/>
        <end position="461"/>
    </location>
</feature>
<dbReference type="InterPro" id="IPR050194">
    <property type="entry name" value="Glycosyltransferase_grp1"/>
</dbReference>
<reference evidence="5 6" key="1">
    <citation type="submission" date="2015-10" db="EMBL/GenBank/DDBJ databases">
        <authorList>
            <person name="Gilbert D.G."/>
        </authorList>
    </citation>
    <scope>NUCLEOTIDE SEQUENCE [LARGE SCALE GENOMIC DNA]</scope>
    <source>
        <strain evidence="5 6">NRRL B-16712</strain>
    </source>
</reference>
<dbReference type="PANTHER" id="PTHR45947:SF3">
    <property type="entry name" value="SULFOQUINOVOSYL TRANSFERASE SQD2"/>
    <property type="match status" value="1"/>
</dbReference>
<dbReference type="Gene3D" id="3.40.50.2000">
    <property type="entry name" value="Glycogen Phosphorylase B"/>
    <property type="match status" value="2"/>
</dbReference>
<keyword evidence="2 5" id="KW-0808">Transferase</keyword>
<sequence length="703" mass="73720">MVMPPTVSSVLHEVRHSASLLDVLRDEHSLAHEAARGQAPPVMRELVAALDGADELAALSAVHGIGVVVDDEADAVLSRLLSHPRAFLREHAAWVLRSRLPRLDAIDRLVQVVAAGGFSGMLAQRTLESWGGPAGDHIAADVLRGLAEVRDPQARARLVETLGLTGAEAADQALSRIALDPAESPAARARAVAALGDRRGEAGIRVVESLWAADGELGAVVRLAATDLGMPAADAPDDDEPGLRIAQLFLHADIDRKLSRAGAGDNGGIATLLVRLGDALAARTGVGRVLTVSRGAPERALAALTDRERHVLATVPMPGPAVNAVDAWPARVAVRRGLRRLLRAHRVEVLHLRMAEVGSLAAAEVAAEMGIRVVFTLAPDPHATIAALERTGGLRRDNFGVIDEREHYWFRARLVQRLAAEADHVVLFPRPDLADDLRALVGIEIGDPAGRYSVVAEGIDLKVSAAAAAELSDPAGSLALTELNALVATLPAERHGLPLAMSVGRLHRVKGMATLVQAWAGEPALRERCNLLIVGGDLADPSPDEREQLDLIAGVLREHPEAAAGLLMPGHRPNDTVARWLAAAHTGIEPPIASGGVYVCASLKEEFGLALLEAMAAGLVVVGPDAGGPATYIEHGVTGILARTGYPDDLAAAFVAALDLASRPASSRVGRARDRISDGLTVESMAGNLVGVYTSVTDPESRS</sequence>
<dbReference type="InterPro" id="IPR001296">
    <property type="entry name" value="Glyco_trans_1"/>
</dbReference>
<evidence type="ECO:0000259" key="3">
    <source>
        <dbReference type="Pfam" id="PF00534"/>
    </source>
</evidence>
<feature type="domain" description="Glycosyl transferase family 1" evidence="3">
    <location>
        <begin position="495"/>
        <end position="659"/>
    </location>
</feature>
<comment type="caution">
    <text evidence="5">The sequence shown here is derived from an EMBL/GenBank/DDBJ whole genome shotgun (WGS) entry which is preliminary data.</text>
</comment>
<evidence type="ECO:0000256" key="1">
    <source>
        <dbReference type="ARBA" id="ARBA00022676"/>
    </source>
</evidence>
<dbReference type="EMBL" id="LLZH01000331">
    <property type="protein sequence ID" value="KUL23588.1"/>
    <property type="molecule type" value="Genomic_DNA"/>
</dbReference>
<dbReference type="Proteomes" id="UP000053244">
    <property type="component" value="Unassembled WGS sequence"/>
</dbReference>
<dbReference type="SUPFAM" id="SSF53756">
    <property type="entry name" value="UDP-Glycosyltransferase/glycogen phosphorylase"/>
    <property type="match status" value="1"/>
</dbReference>
<evidence type="ECO:0000256" key="2">
    <source>
        <dbReference type="ARBA" id="ARBA00022679"/>
    </source>
</evidence>
<evidence type="ECO:0000313" key="6">
    <source>
        <dbReference type="Proteomes" id="UP000053244"/>
    </source>
</evidence>
<organism evidence="5 6">
    <name type="scientific">Actinoplanes awajinensis subsp. mycoplanecinus</name>
    <dbReference type="NCBI Taxonomy" id="135947"/>
    <lineage>
        <taxon>Bacteria</taxon>
        <taxon>Bacillati</taxon>
        <taxon>Actinomycetota</taxon>
        <taxon>Actinomycetes</taxon>
        <taxon>Micromonosporales</taxon>
        <taxon>Micromonosporaceae</taxon>
        <taxon>Actinoplanes</taxon>
    </lineage>
</organism>
<proteinExistence type="predicted"/>
<dbReference type="Pfam" id="PF00534">
    <property type="entry name" value="Glycos_transf_1"/>
    <property type="match status" value="1"/>
</dbReference>
<gene>
    <name evidence="5" type="ORF">ADL15_46350</name>
</gene>
<keyword evidence="6" id="KW-1185">Reference proteome</keyword>
<dbReference type="GO" id="GO:0016757">
    <property type="term" value="F:glycosyltransferase activity"/>
    <property type="evidence" value="ECO:0007669"/>
    <property type="project" value="UniProtKB-KW"/>
</dbReference>
<protein>
    <submittedName>
        <fullName evidence="5">Sucrose synthase (Sucrose-UDP glucosyltransferase)</fullName>
    </submittedName>
</protein>
<dbReference type="GO" id="GO:1901137">
    <property type="term" value="P:carbohydrate derivative biosynthetic process"/>
    <property type="evidence" value="ECO:0007669"/>
    <property type="project" value="UniProtKB-ARBA"/>
</dbReference>
<dbReference type="AlphaFoldDB" id="A0A101JB79"/>
<name>A0A101JB79_9ACTN</name>
<evidence type="ECO:0000313" key="5">
    <source>
        <dbReference type="EMBL" id="KUL23588.1"/>
    </source>
</evidence>
<dbReference type="InterPro" id="IPR028098">
    <property type="entry name" value="Glyco_trans_4-like_N"/>
</dbReference>
<accession>A0A101JB79</accession>
<dbReference type="PANTHER" id="PTHR45947">
    <property type="entry name" value="SULFOQUINOVOSYL TRANSFERASE SQD2"/>
    <property type="match status" value="1"/>
</dbReference>
<keyword evidence="1" id="KW-0328">Glycosyltransferase</keyword>